<gene>
    <name evidence="1" type="ORF">S06H3_23642</name>
</gene>
<feature type="non-terminal residue" evidence="1">
    <location>
        <position position="1"/>
    </location>
</feature>
<dbReference type="AlphaFoldDB" id="X1MS79"/>
<evidence type="ECO:0000313" key="1">
    <source>
        <dbReference type="EMBL" id="GAI09254.1"/>
    </source>
</evidence>
<reference evidence="1" key="1">
    <citation type="journal article" date="2014" name="Front. Microbiol.">
        <title>High frequency of phylogenetically diverse reductive dehalogenase-homologous genes in deep subseafloor sedimentary metagenomes.</title>
        <authorList>
            <person name="Kawai M."/>
            <person name="Futagami T."/>
            <person name="Toyoda A."/>
            <person name="Takaki Y."/>
            <person name="Nishi S."/>
            <person name="Hori S."/>
            <person name="Arai W."/>
            <person name="Tsubouchi T."/>
            <person name="Morono Y."/>
            <person name="Uchiyama I."/>
            <person name="Ito T."/>
            <person name="Fujiyama A."/>
            <person name="Inagaki F."/>
            <person name="Takami H."/>
        </authorList>
    </citation>
    <scope>NUCLEOTIDE SEQUENCE</scope>
    <source>
        <strain evidence="1">Expedition CK06-06</strain>
    </source>
</reference>
<dbReference type="EMBL" id="BARV01012898">
    <property type="protein sequence ID" value="GAI09254.1"/>
    <property type="molecule type" value="Genomic_DNA"/>
</dbReference>
<accession>X1MS79</accession>
<sequence length="32" mass="3725">DISIPEEEVQKELSILLFVTFLLNQLMGEFTK</sequence>
<proteinExistence type="predicted"/>
<comment type="caution">
    <text evidence="1">The sequence shown here is derived from an EMBL/GenBank/DDBJ whole genome shotgun (WGS) entry which is preliminary data.</text>
</comment>
<organism evidence="1">
    <name type="scientific">marine sediment metagenome</name>
    <dbReference type="NCBI Taxonomy" id="412755"/>
    <lineage>
        <taxon>unclassified sequences</taxon>
        <taxon>metagenomes</taxon>
        <taxon>ecological metagenomes</taxon>
    </lineage>
</organism>
<name>X1MS79_9ZZZZ</name>
<protein>
    <submittedName>
        <fullName evidence="1">Uncharacterized protein</fullName>
    </submittedName>
</protein>